<evidence type="ECO:0000256" key="10">
    <source>
        <dbReference type="ARBA" id="ARBA00031353"/>
    </source>
</evidence>
<comment type="catalytic activity">
    <reaction evidence="12">
        <text>[L-4-(L-arginin-2-N-yl)aspartate](n) + L-aspartate + ATP = [L-4-(L-arginin-2-N-yl)aspartate](n)-L-aspartate + ADP + phosphate + H(+)</text>
        <dbReference type="Rhea" id="RHEA:13277"/>
        <dbReference type="Rhea" id="RHEA-COMP:13728"/>
        <dbReference type="Rhea" id="RHEA-COMP:13733"/>
        <dbReference type="ChEBI" id="CHEBI:15378"/>
        <dbReference type="ChEBI" id="CHEBI:29991"/>
        <dbReference type="ChEBI" id="CHEBI:30616"/>
        <dbReference type="ChEBI" id="CHEBI:43474"/>
        <dbReference type="ChEBI" id="CHEBI:137986"/>
        <dbReference type="ChEBI" id="CHEBI:137990"/>
        <dbReference type="ChEBI" id="CHEBI:456216"/>
        <dbReference type="EC" id="6.3.2.29"/>
    </reaction>
</comment>
<accession>A0A2T1D9M7</accession>
<gene>
    <name evidence="15" type="primary">cphA</name>
    <name evidence="15" type="ORF">C7B65_19330</name>
</gene>
<dbReference type="Pfam" id="PF02875">
    <property type="entry name" value="Mur_ligase_C"/>
    <property type="match status" value="1"/>
</dbReference>
<feature type="domain" description="ATP-grasp" evidence="14">
    <location>
        <begin position="224"/>
        <end position="478"/>
    </location>
</feature>
<comment type="catalytic activity">
    <reaction evidence="11">
        <text>[L-4-(L-arginin-2-N-yl)aspartate](n)-L-aspartate + L-arginine + ATP = [L-4-(L-arginin-2-N-yl)aspartate](n+1) + ADP + phosphate + H(+)</text>
        <dbReference type="Rhea" id="RHEA:23888"/>
        <dbReference type="Rhea" id="RHEA-COMP:13732"/>
        <dbReference type="Rhea" id="RHEA-COMP:13733"/>
        <dbReference type="ChEBI" id="CHEBI:15378"/>
        <dbReference type="ChEBI" id="CHEBI:30616"/>
        <dbReference type="ChEBI" id="CHEBI:32682"/>
        <dbReference type="ChEBI" id="CHEBI:43474"/>
        <dbReference type="ChEBI" id="CHEBI:137986"/>
        <dbReference type="ChEBI" id="CHEBI:137990"/>
        <dbReference type="ChEBI" id="CHEBI:456216"/>
        <dbReference type="EC" id="6.3.2.30"/>
    </reaction>
</comment>
<organism evidence="15 16">
    <name type="scientific">Phormidesmis priestleyi ULC007</name>
    <dbReference type="NCBI Taxonomy" id="1920490"/>
    <lineage>
        <taxon>Bacteria</taxon>
        <taxon>Bacillati</taxon>
        <taxon>Cyanobacteriota</taxon>
        <taxon>Cyanophyceae</taxon>
        <taxon>Leptolyngbyales</taxon>
        <taxon>Leptolyngbyaceae</taxon>
        <taxon>Phormidesmis</taxon>
    </lineage>
</organism>
<evidence type="ECO:0000256" key="5">
    <source>
        <dbReference type="ARBA" id="ARBA00013005"/>
    </source>
</evidence>
<comment type="function">
    <text evidence="1">Catalyzes the ATP-dependent polymerization of arginine and aspartate to multi-L-arginyl-poly-L-aspartic acid (cyanophycin; a water-insoluble reserve polymer).</text>
</comment>
<dbReference type="NCBIfam" id="TIGR02068">
    <property type="entry name" value="cya_phycin_syn"/>
    <property type="match status" value="1"/>
</dbReference>
<evidence type="ECO:0000256" key="13">
    <source>
        <dbReference type="PROSITE-ProRule" id="PRU00409"/>
    </source>
</evidence>
<dbReference type="Gene3D" id="3.40.1190.10">
    <property type="entry name" value="Mur-like, catalytic domain"/>
    <property type="match status" value="1"/>
</dbReference>
<proteinExistence type="inferred from homology"/>
<comment type="similarity">
    <text evidence="2">In the C-terminal section; belongs to the MurCDEF family.</text>
</comment>
<dbReference type="Pfam" id="PF18921">
    <property type="entry name" value="Cyanophycin_syn"/>
    <property type="match status" value="1"/>
</dbReference>
<dbReference type="AlphaFoldDB" id="A0A2T1D9M7"/>
<evidence type="ECO:0000256" key="4">
    <source>
        <dbReference type="ARBA" id="ARBA00012968"/>
    </source>
</evidence>
<keyword evidence="16" id="KW-1185">Reference proteome</keyword>
<dbReference type="RefSeq" id="WP_073074110.1">
    <property type="nucleotide sequence ID" value="NZ_MPPI01000029.1"/>
</dbReference>
<dbReference type="EMBL" id="PVWG01000031">
    <property type="protein sequence ID" value="PSB17182.1"/>
    <property type="molecule type" value="Genomic_DNA"/>
</dbReference>
<keyword evidence="9 13" id="KW-0067">ATP-binding</keyword>
<dbReference type="InterPro" id="IPR013651">
    <property type="entry name" value="ATP-grasp_RimK-type"/>
</dbReference>
<dbReference type="PANTHER" id="PTHR23135:SF18">
    <property type="entry name" value="CYANOPHYCIN SYNTHETASE"/>
    <property type="match status" value="1"/>
</dbReference>
<dbReference type="Gene3D" id="3.90.190.20">
    <property type="entry name" value="Mur ligase, C-terminal domain"/>
    <property type="match status" value="1"/>
</dbReference>
<comment type="subunit">
    <text evidence="3">Homodimer.</text>
</comment>
<reference evidence="15 16" key="1">
    <citation type="submission" date="2018-02" db="EMBL/GenBank/DDBJ databases">
        <authorList>
            <person name="Cohen D.B."/>
            <person name="Kent A.D."/>
        </authorList>
    </citation>
    <scope>NUCLEOTIDE SEQUENCE [LARGE SCALE GENOMIC DNA]</scope>
    <source>
        <strain evidence="15 16">ULC007</strain>
    </source>
</reference>
<dbReference type="GO" id="GO:0005524">
    <property type="term" value="F:ATP binding"/>
    <property type="evidence" value="ECO:0007669"/>
    <property type="project" value="UniProtKB-UniRule"/>
</dbReference>
<comment type="caution">
    <text evidence="15">The sequence shown here is derived from an EMBL/GenBank/DDBJ whole genome shotgun (WGS) entry which is preliminary data.</text>
</comment>
<evidence type="ECO:0000256" key="7">
    <source>
        <dbReference type="ARBA" id="ARBA00022598"/>
    </source>
</evidence>
<dbReference type="InterPro" id="IPR004101">
    <property type="entry name" value="Mur_ligase_C"/>
</dbReference>
<evidence type="ECO:0000313" key="15">
    <source>
        <dbReference type="EMBL" id="PSB17182.1"/>
    </source>
</evidence>
<evidence type="ECO:0000256" key="3">
    <source>
        <dbReference type="ARBA" id="ARBA00011738"/>
    </source>
</evidence>
<dbReference type="Pfam" id="PF08443">
    <property type="entry name" value="RimK"/>
    <property type="match status" value="1"/>
</dbReference>
<dbReference type="SUPFAM" id="SSF53623">
    <property type="entry name" value="MurD-like peptide ligases, catalytic domain"/>
    <property type="match status" value="1"/>
</dbReference>
<evidence type="ECO:0000256" key="12">
    <source>
        <dbReference type="ARBA" id="ARBA00048425"/>
    </source>
</evidence>
<dbReference type="InterPro" id="IPR011810">
    <property type="entry name" value="Cya_phycin_syn"/>
</dbReference>
<dbReference type="PANTHER" id="PTHR23135">
    <property type="entry name" value="MUR LIGASE FAMILY MEMBER"/>
    <property type="match status" value="1"/>
</dbReference>
<dbReference type="PROSITE" id="PS50975">
    <property type="entry name" value="ATP_GRASP"/>
    <property type="match status" value="1"/>
</dbReference>
<evidence type="ECO:0000256" key="9">
    <source>
        <dbReference type="ARBA" id="ARBA00022840"/>
    </source>
</evidence>
<dbReference type="GO" id="GO:0071160">
    <property type="term" value="F:cyanophycin synthetase activity (L-aspartate-adding)"/>
    <property type="evidence" value="ECO:0007669"/>
    <property type="project" value="UniProtKB-EC"/>
</dbReference>
<evidence type="ECO:0000256" key="1">
    <source>
        <dbReference type="ARBA" id="ARBA00003184"/>
    </source>
</evidence>
<dbReference type="STRING" id="1920490.GCA_001895925_05223"/>
<dbReference type="SUPFAM" id="SSF53244">
    <property type="entry name" value="MurD-like peptide ligases, peptide-binding domain"/>
    <property type="match status" value="1"/>
</dbReference>
<dbReference type="OrthoDB" id="9803907at2"/>
<sequence>MKILKIQTLRGPNYWSIRRHKLVIMRLDLEDLAESPSSEIPGFYEGLISTLPSLVEHFCSPGCRGGFLSRVLEGTMMGHIIEHVALELQELAGMPVGFGRTRETATPGTYQVVIEYENEQAGRYAARAAVRLCESVIATGTYPADELQQDLKDLREFAADAALGPSTETLVKEAEARGIPWMELGVRAMIQLGYGVHQKKLQATLSDRTSVLGVELASDKEGTKQILRSAGIPVPRGTVINYLNELQDAIDDLGGYPIVIKPLNGNHGRGITINITEWEQAEAAYDVAKEVSKAVIVERFYEGSDHRVLVINGKVVAVAERIPAHVIGDGKSTISDLIEETNRDSRRGDGHDNVLTKIEVDRTTWQLLDQKGYNLDTVLAEHEVCYLRATANLSTGGIAVDRTDDIHPETVWLAQRVVKIIGLDIAGIDIVTSDISKTLREMDGVIVEVNAAPGFRMHICPSEGIPRNVAEPVVNMLFPPGSPSRVPIVAVTGTNGKTTTTRLIAHIFRQTQQVVGYTTTDGTYIGDYLVEPGDNTGPQSAQLILQDPTVEVAILESARGGILRSGLAFSACDVGVVLNVAADHLGLGDINTIDDMARVKSVVAEAAMPNGYAVLNADDSLVSAMANRASAQIAYFSMNPDNPLIRSHTQRGGLAAVYENGYLSILKGDWTLRIEQAVNVPLTLGGRAPFMIANALAASLAAFAQGVRIEDIRAALVTFQASTEQTPGRMNLFNLGTFHALIDYAHNPHSYEALGGFVKNWTTGERIGVIGGPGDRRDEDFVSLGTLSAQIFDRIIVKEDDDTRGRDRGEVAKWIHQSIEQTRPDVHCEMIFDETTAIQAALDSATPGSLVVILPESVNRAIQLIEARNPVQVVTPTAAQPTPDSNGYVSLTEEKAIVSSGLSG</sequence>
<dbReference type="GO" id="GO:0071161">
    <property type="term" value="F:cyanophycin synthetase activity (L-arginine-adding)"/>
    <property type="evidence" value="ECO:0007669"/>
    <property type="project" value="UniProtKB-EC"/>
</dbReference>
<dbReference type="GO" id="GO:0046872">
    <property type="term" value="F:metal ion binding"/>
    <property type="evidence" value="ECO:0007669"/>
    <property type="project" value="InterPro"/>
</dbReference>
<evidence type="ECO:0000256" key="2">
    <source>
        <dbReference type="ARBA" id="ARBA00009060"/>
    </source>
</evidence>
<dbReference type="Pfam" id="PF08245">
    <property type="entry name" value="Mur_ligase_M"/>
    <property type="match status" value="1"/>
</dbReference>
<dbReference type="InterPro" id="IPR011761">
    <property type="entry name" value="ATP-grasp"/>
</dbReference>
<evidence type="ECO:0000313" key="16">
    <source>
        <dbReference type="Proteomes" id="UP000238634"/>
    </source>
</evidence>
<dbReference type="InterPro" id="IPR044019">
    <property type="entry name" value="Cyanophycin_syn_N"/>
</dbReference>
<dbReference type="SUPFAM" id="SSF56059">
    <property type="entry name" value="Glutathione synthetase ATP-binding domain-like"/>
    <property type="match status" value="1"/>
</dbReference>
<dbReference type="EC" id="6.3.2.29" evidence="5"/>
<protein>
    <recommendedName>
        <fullName evidence="6">Cyanophycin synthetase</fullName>
        <ecNumber evidence="5">6.3.2.29</ecNumber>
        <ecNumber evidence="4">6.3.2.30</ecNumber>
    </recommendedName>
    <alternativeName>
        <fullName evidence="10">Cyanophycin synthase</fullName>
    </alternativeName>
</protein>
<dbReference type="EC" id="6.3.2.30" evidence="4"/>
<name>A0A2T1D9M7_9CYAN</name>
<keyword evidence="8 13" id="KW-0547">Nucleotide-binding</keyword>
<dbReference type="NCBIfam" id="NF010623">
    <property type="entry name" value="PRK14016.1"/>
    <property type="match status" value="1"/>
</dbReference>
<dbReference type="InterPro" id="IPR036615">
    <property type="entry name" value="Mur_ligase_C_dom_sf"/>
</dbReference>
<keyword evidence="7" id="KW-0436">Ligase</keyword>
<evidence type="ECO:0000259" key="14">
    <source>
        <dbReference type="PROSITE" id="PS50975"/>
    </source>
</evidence>
<dbReference type="InterPro" id="IPR036565">
    <property type="entry name" value="Mur-like_cat_sf"/>
</dbReference>
<dbReference type="InterPro" id="IPR013221">
    <property type="entry name" value="Mur_ligase_cen"/>
</dbReference>
<dbReference type="Gene3D" id="3.30.470.20">
    <property type="entry name" value="ATP-grasp fold, B domain"/>
    <property type="match status" value="2"/>
</dbReference>
<reference evidence="15 16" key="2">
    <citation type="submission" date="2018-03" db="EMBL/GenBank/DDBJ databases">
        <title>The ancient ancestry and fast evolution of plastids.</title>
        <authorList>
            <person name="Moore K.R."/>
            <person name="Magnabosco C."/>
            <person name="Momper L."/>
            <person name="Gold D.A."/>
            <person name="Bosak T."/>
            <person name="Fournier G.P."/>
        </authorList>
    </citation>
    <scope>NUCLEOTIDE SEQUENCE [LARGE SCALE GENOMIC DNA]</scope>
    <source>
        <strain evidence="15 16">ULC007</strain>
    </source>
</reference>
<evidence type="ECO:0000256" key="8">
    <source>
        <dbReference type="ARBA" id="ARBA00022741"/>
    </source>
</evidence>
<evidence type="ECO:0000256" key="6">
    <source>
        <dbReference type="ARBA" id="ARBA00022036"/>
    </source>
</evidence>
<evidence type="ECO:0000256" key="11">
    <source>
        <dbReference type="ARBA" id="ARBA00048094"/>
    </source>
</evidence>
<dbReference type="Proteomes" id="UP000238634">
    <property type="component" value="Unassembled WGS sequence"/>
</dbReference>